<dbReference type="GO" id="GO:0006308">
    <property type="term" value="P:DNA catabolic process"/>
    <property type="evidence" value="ECO:0007669"/>
    <property type="project" value="TreeGrafter"/>
</dbReference>
<evidence type="ECO:0000256" key="5">
    <source>
        <dbReference type="ARBA" id="ARBA00022839"/>
    </source>
</evidence>
<accession>A0A6J1MJ15</accession>
<dbReference type="InterPro" id="IPR013520">
    <property type="entry name" value="Ribonucl_H"/>
</dbReference>
<evidence type="ECO:0000259" key="8">
    <source>
        <dbReference type="SMART" id="SM00479"/>
    </source>
</evidence>
<dbReference type="GO" id="GO:0005737">
    <property type="term" value="C:cytoplasm"/>
    <property type="evidence" value="ECO:0007669"/>
    <property type="project" value="TreeGrafter"/>
</dbReference>
<dbReference type="GO" id="GO:0003676">
    <property type="term" value="F:nucleic acid binding"/>
    <property type="evidence" value="ECO:0007669"/>
    <property type="project" value="InterPro"/>
</dbReference>
<dbReference type="Proteomes" id="UP001652582">
    <property type="component" value="Chromosome 2"/>
</dbReference>
<dbReference type="RefSeq" id="XP_023934339.1">
    <property type="nucleotide sequence ID" value="XM_024078571.2"/>
</dbReference>
<reference evidence="9" key="1">
    <citation type="submission" date="2025-05" db="UniProtKB">
        <authorList>
            <consortium name="RefSeq"/>
        </authorList>
    </citation>
    <scope>NUCLEOTIDE SEQUENCE [LARGE SCALE GENOMIC DNA]</scope>
</reference>
<evidence type="ECO:0000256" key="2">
    <source>
        <dbReference type="ARBA" id="ARBA00022722"/>
    </source>
</evidence>
<dbReference type="AlphaFoldDB" id="A0A6J1MJ15"/>
<dbReference type="Gene3D" id="3.30.420.10">
    <property type="entry name" value="Ribonuclease H-like superfamily/Ribonuclease H"/>
    <property type="match status" value="1"/>
</dbReference>
<feature type="domain" description="Exonuclease" evidence="8">
    <location>
        <begin position="6"/>
        <end position="261"/>
    </location>
</feature>
<keyword evidence="9" id="KW-1185">Reference proteome</keyword>
<dbReference type="InterPro" id="IPR012337">
    <property type="entry name" value="RNaseH-like_sf"/>
</dbReference>
<evidence type="ECO:0000256" key="7">
    <source>
        <dbReference type="ARBA" id="ARBA00025769"/>
    </source>
</evidence>
<dbReference type="GO" id="GO:0046872">
    <property type="term" value="F:metal ion binding"/>
    <property type="evidence" value="ECO:0007669"/>
    <property type="project" value="UniProtKB-KW"/>
</dbReference>
<evidence type="ECO:0000256" key="4">
    <source>
        <dbReference type="ARBA" id="ARBA00022801"/>
    </source>
</evidence>
<comment type="similarity">
    <text evidence="7">Belongs to the exonuclease superfamily. TREX family.</text>
</comment>
<name>A0A6J1MJ15_BICAN</name>
<dbReference type="PANTHER" id="PTHR13058">
    <property type="entry name" value="THREE PRIME REPAIR EXONUCLEASE 1, 2"/>
    <property type="match status" value="1"/>
</dbReference>
<keyword evidence="6" id="KW-0460">Magnesium</keyword>
<evidence type="ECO:0000313" key="10">
    <source>
        <dbReference type="RefSeq" id="XP_023934339.1"/>
    </source>
</evidence>
<evidence type="ECO:0000256" key="3">
    <source>
        <dbReference type="ARBA" id="ARBA00022723"/>
    </source>
</evidence>
<keyword evidence="4" id="KW-0378">Hydrolase</keyword>
<dbReference type="KEGG" id="bany:112043250"/>
<organism evidence="9 10">
    <name type="scientific">Bicyclus anynana</name>
    <name type="common">Squinting bush brown butterfly</name>
    <dbReference type="NCBI Taxonomy" id="110368"/>
    <lineage>
        <taxon>Eukaryota</taxon>
        <taxon>Metazoa</taxon>
        <taxon>Ecdysozoa</taxon>
        <taxon>Arthropoda</taxon>
        <taxon>Hexapoda</taxon>
        <taxon>Insecta</taxon>
        <taxon>Pterygota</taxon>
        <taxon>Neoptera</taxon>
        <taxon>Endopterygota</taxon>
        <taxon>Lepidoptera</taxon>
        <taxon>Glossata</taxon>
        <taxon>Ditrysia</taxon>
        <taxon>Papilionoidea</taxon>
        <taxon>Nymphalidae</taxon>
        <taxon>Satyrinae</taxon>
        <taxon>Satyrini</taxon>
        <taxon>Mycalesina</taxon>
        <taxon>Bicyclus</taxon>
    </lineage>
</organism>
<reference evidence="10" key="2">
    <citation type="submission" date="2025-08" db="UniProtKB">
        <authorList>
            <consortium name="RefSeq"/>
        </authorList>
    </citation>
    <scope>IDENTIFICATION</scope>
</reference>
<keyword evidence="2" id="KW-0540">Nuclease</keyword>
<dbReference type="InterPro" id="IPR036397">
    <property type="entry name" value="RNaseH_sf"/>
</dbReference>
<dbReference type="GO" id="GO:0008296">
    <property type="term" value="F:3'-5'-DNA exonuclease activity"/>
    <property type="evidence" value="ECO:0007669"/>
    <property type="project" value="TreeGrafter"/>
</dbReference>
<sequence>MTIIQTFVFFDLETTGIPAKTAKVTEITLISVSRSDIEQTDSGKLPAVNKLSLLCNPKKNIQTTAAKLTGLTNQFLKNQPIFKDNIKCINAFLDKPKPVCLVAHNGDRFDFKILQSEYLTANEYLPNDLMCLDTLNAFRNILKDPKYNYTNAVHNSISSLDESDRVSNGEEWQDLSVEEIQEIDELCERLMSTPNKVAKKTENHTPKTTNTNMESAPKVNYKLCTVYEQLLNKKVKECHRAEADCIMLLECAIATKRDFLNYADDKCKSIG</sequence>
<evidence type="ECO:0000256" key="6">
    <source>
        <dbReference type="ARBA" id="ARBA00022842"/>
    </source>
</evidence>
<evidence type="ECO:0000313" key="9">
    <source>
        <dbReference type="Proteomes" id="UP001652582"/>
    </source>
</evidence>
<dbReference type="GeneID" id="112043250"/>
<keyword evidence="3" id="KW-0479">Metal-binding</keyword>
<comment type="cofactor">
    <cofactor evidence="1">
        <name>Mg(2+)</name>
        <dbReference type="ChEBI" id="CHEBI:18420"/>
    </cofactor>
</comment>
<dbReference type="InterPro" id="IPR040393">
    <property type="entry name" value="TREX1/2"/>
</dbReference>
<keyword evidence="5" id="KW-0269">Exonuclease</keyword>
<dbReference type="SUPFAM" id="SSF53098">
    <property type="entry name" value="Ribonuclease H-like"/>
    <property type="match status" value="1"/>
</dbReference>
<gene>
    <name evidence="10" type="primary">LOC112043250</name>
</gene>
<dbReference type="OrthoDB" id="10250935at2759"/>
<evidence type="ECO:0000256" key="1">
    <source>
        <dbReference type="ARBA" id="ARBA00001946"/>
    </source>
</evidence>
<dbReference type="Pfam" id="PF00929">
    <property type="entry name" value="RNase_T"/>
    <property type="match status" value="1"/>
</dbReference>
<dbReference type="PANTHER" id="PTHR13058:SF19">
    <property type="entry name" value="LD40940P"/>
    <property type="match status" value="1"/>
</dbReference>
<dbReference type="SMART" id="SM00479">
    <property type="entry name" value="EXOIII"/>
    <property type="match status" value="1"/>
</dbReference>
<protein>
    <submittedName>
        <fullName evidence="10">Three prime repair exonuclease 2-like</fullName>
    </submittedName>
</protein>
<proteinExistence type="inferred from homology"/>